<keyword evidence="7" id="KW-1185">Reference proteome</keyword>
<feature type="region of interest" description="Disordered" evidence="4">
    <location>
        <begin position="1"/>
        <end position="124"/>
    </location>
</feature>
<dbReference type="EMBL" id="CAKOGP040002202">
    <property type="protein sequence ID" value="CAJ1965201.1"/>
    <property type="molecule type" value="Genomic_DNA"/>
</dbReference>
<name>A0AAD2G9Q5_9STRA</name>
<keyword evidence="5" id="KW-0472">Membrane</keyword>
<keyword evidence="3" id="KW-0677">Repeat</keyword>
<evidence type="ECO:0000313" key="7">
    <source>
        <dbReference type="Proteomes" id="UP001295423"/>
    </source>
</evidence>
<protein>
    <submittedName>
        <fullName evidence="6">Uncharacterized protein</fullName>
    </submittedName>
</protein>
<keyword evidence="5" id="KW-1133">Transmembrane helix</keyword>
<dbReference type="SUPFAM" id="SSF52058">
    <property type="entry name" value="L domain-like"/>
    <property type="match status" value="1"/>
</dbReference>
<evidence type="ECO:0000256" key="1">
    <source>
        <dbReference type="ARBA" id="ARBA00004196"/>
    </source>
</evidence>
<keyword evidence="2" id="KW-0433">Leucine-rich repeat</keyword>
<dbReference type="Gene3D" id="3.80.10.10">
    <property type="entry name" value="Ribonuclease Inhibitor"/>
    <property type="match status" value="1"/>
</dbReference>
<organism evidence="6 7">
    <name type="scientific">Cylindrotheca closterium</name>
    <dbReference type="NCBI Taxonomy" id="2856"/>
    <lineage>
        <taxon>Eukaryota</taxon>
        <taxon>Sar</taxon>
        <taxon>Stramenopiles</taxon>
        <taxon>Ochrophyta</taxon>
        <taxon>Bacillariophyta</taxon>
        <taxon>Bacillariophyceae</taxon>
        <taxon>Bacillariophycidae</taxon>
        <taxon>Bacillariales</taxon>
        <taxon>Bacillariaceae</taxon>
        <taxon>Cylindrotheca</taxon>
    </lineage>
</organism>
<feature type="region of interest" description="Disordered" evidence="4">
    <location>
        <begin position="806"/>
        <end position="846"/>
    </location>
</feature>
<dbReference type="AlphaFoldDB" id="A0AAD2G9Q5"/>
<dbReference type="FunFam" id="3.80.10.10:FF:000041">
    <property type="entry name" value="LRR receptor-like serine/threonine-protein kinase ERECTA"/>
    <property type="match status" value="1"/>
</dbReference>
<feature type="compositionally biased region" description="Low complexity" evidence="4">
    <location>
        <begin position="21"/>
        <end position="30"/>
    </location>
</feature>
<feature type="compositionally biased region" description="Low complexity" evidence="4">
    <location>
        <begin position="485"/>
        <end position="508"/>
    </location>
</feature>
<evidence type="ECO:0000256" key="2">
    <source>
        <dbReference type="ARBA" id="ARBA00022614"/>
    </source>
</evidence>
<keyword evidence="5" id="KW-0812">Transmembrane</keyword>
<proteinExistence type="predicted"/>
<comment type="subcellular location">
    <subcellularLocation>
        <location evidence="1">Cell envelope</location>
    </subcellularLocation>
</comment>
<feature type="compositionally biased region" description="Polar residues" evidence="4">
    <location>
        <begin position="385"/>
        <end position="411"/>
    </location>
</feature>
<evidence type="ECO:0000313" key="6">
    <source>
        <dbReference type="EMBL" id="CAJ1965201.1"/>
    </source>
</evidence>
<comment type="caution">
    <text evidence="6">The sequence shown here is derived from an EMBL/GenBank/DDBJ whole genome shotgun (WGS) entry which is preliminary data.</text>
</comment>
<feature type="compositionally biased region" description="Low complexity" evidence="4">
    <location>
        <begin position="415"/>
        <end position="447"/>
    </location>
</feature>
<reference evidence="6" key="1">
    <citation type="submission" date="2023-08" db="EMBL/GenBank/DDBJ databases">
        <authorList>
            <person name="Audoor S."/>
            <person name="Bilcke G."/>
        </authorList>
    </citation>
    <scope>NUCLEOTIDE SEQUENCE</scope>
</reference>
<feature type="compositionally biased region" description="Basic and acidic residues" evidence="4">
    <location>
        <begin position="837"/>
        <end position="846"/>
    </location>
</feature>
<sequence>MPSKSSTQGDAHRHRRHDSRSSSSRHGSSSQDLGPERHASQTRSSSERRVSVKREGSVRSKGHSGRSSSRSASVPHNGGSAFAYGPSGQQQKRLVVVDSTDSDSEEVSNELSESSTTSPHSSMKSTSLFGIGAFTVGVIIAVVTTYMLMKGGNTDSKSINSNNGAAPLVQVVPTMDPTFSPTGMPTVEYPAPELAVCEALSDGKDVRTTTASDLLPRNMDISFDVTVRPGGNFRTEDELFAFFPEKIESVLVPILAGCDDVKGFQRKLNSNYEQGSLLRRELGELEQIRYVIAGGRVSGTKTNEVECAASTSGQLLSCFNVVIYFEFYLKGDERVFQVMSLITSMLNELTTREDVASNGILTPSMVKSLGLPNPPFQNVVVRGIQNNDPTVSPSVSPTQFPTDRPSSSPSRAPTGMPSIAPSGAPSSSPSSSPSGKPSMAPTKGPTKAPTPQPTRAPTAKPSAFPTGMPSAIPTAAPSAKPSMVPSTMPSLSSAPSLSSEPSLAPSISNAPTSRMSFIIGMLPPNYNNMTAIEWLSYNDTWMPLTDNDEGVWADRYAMFQSFQNFAQIGRSACLWTGVTCDANERITKVSLPSNGLTNGIPSELSKLTELRSLNLTQNTYTGTTIPTELFGLSKLENLDISNSGINGTIPTQIVNMAALRELHINSNNLVGTIPRMPELVTRSPDDVITLGSGATVSCVCEMYGNQLEVNTVSTAHAGGCDLVRTASDSSSSSSSSSSDDNSSSTSAPATRYRYRSLFERGGFRALDEESSSEDEDHEQQDMNTIRSPVYDVVGVRTPRAAKKIKHVLVKKHKKRAKRGKKHNMSNREEDLINAEFQKSEFYDEEE</sequence>
<feature type="compositionally biased region" description="Low complexity" evidence="4">
    <location>
        <begin position="109"/>
        <end position="124"/>
    </location>
</feature>
<dbReference type="InterPro" id="IPR032675">
    <property type="entry name" value="LRR_dom_sf"/>
</dbReference>
<feature type="transmembrane region" description="Helical" evidence="5">
    <location>
        <begin position="128"/>
        <end position="149"/>
    </location>
</feature>
<evidence type="ECO:0000256" key="5">
    <source>
        <dbReference type="SAM" id="Phobius"/>
    </source>
</evidence>
<evidence type="ECO:0000256" key="4">
    <source>
        <dbReference type="SAM" id="MobiDB-lite"/>
    </source>
</evidence>
<feature type="compositionally biased region" description="Low complexity" evidence="4">
    <location>
        <begin position="727"/>
        <end position="746"/>
    </location>
</feature>
<dbReference type="InterPro" id="IPR051848">
    <property type="entry name" value="PGIP"/>
</dbReference>
<feature type="region of interest" description="Disordered" evidence="4">
    <location>
        <begin position="725"/>
        <end position="748"/>
    </location>
</feature>
<dbReference type="PANTHER" id="PTHR48059">
    <property type="entry name" value="POLYGALACTURONASE INHIBITOR 1"/>
    <property type="match status" value="1"/>
</dbReference>
<feature type="region of interest" description="Disordered" evidence="4">
    <location>
        <begin position="385"/>
        <end position="508"/>
    </location>
</feature>
<feature type="compositionally biased region" description="Basic residues" evidence="4">
    <location>
        <begin position="806"/>
        <end position="824"/>
    </location>
</feature>
<feature type="compositionally biased region" description="Basic and acidic residues" evidence="4">
    <location>
        <begin position="34"/>
        <end position="58"/>
    </location>
</feature>
<dbReference type="PANTHER" id="PTHR48059:SF30">
    <property type="entry name" value="OS06G0587000 PROTEIN"/>
    <property type="match status" value="1"/>
</dbReference>
<gene>
    <name evidence="6" type="ORF">CYCCA115_LOCUS20998</name>
</gene>
<accession>A0AAD2G9Q5</accession>
<dbReference type="Proteomes" id="UP001295423">
    <property type="component" value="Unassembled WGS sequence"/>
</dbReference>
<feature type="compositionally biased region" description="Acidic residues" evidence="4">
    <location>
        <begin position="768"/>
        <end position="778"/>
    </location>
</feature>
<feature type="region of interest" description="Disordered" evidence="4">
    <location>
        <begin position="764"/>
        <end position="784"/>
    </location>
</feature>
<evidence type="ECO:0000256" key="3">
    <source>
        <dbReference type="ARBA" id="ARBA00022737"/>
    </source>
</evidence>